<comment type="caution">
    <text evidence="2">The sequence shown here is derived from an EMBL/GenBank/DDBJ whole genome shotgun (WGS) entry which is preliminary data.</text>
</comment>
<keyword evidence="3" id="KW-1185">Reference proteome</keyword>
<organism evidence="2 3">
    <name type="scientific">Tritonibacter litoralis</name>
    <dbReference type="NCBI Taxonomy" id="2662264"/>
    <lineage>
        <taxon>Bacteria</taxon>
        <taxon>Pseudomonadati</taxon>
        <taxon>Pseudomonadota</taxon>
        <taxon>Alphaproteobacteria</taxon>
        <taxon>Rhodobacterales</taxon>
        <taxon>Paracoccaceae</taxon>
        <taxon>Tritonibacter</taxon>
    </lineage>
</organism>
<sequence length="451" mass="50718">MVLNLLAGLFLIAASFALQIHDVEFNGYVSGEKLAGFPVAATYSKQVGYVWAPNWAITGLLLLPLALVNLLLAIREIERLLRELVSSGMLRRKDFSPADPDLVIAKWRDMARPWALIGLGVAVSSGLYIGLFDFWPVVLEWLWMEPSEHQKRFVDLQDPVGFIHPLHEFDWSVAATFDGALISTTANAIFGFAAYFLIAIVGMGIVFGAFIFLCSFSAFFSETMRHELDLILVPDLGSDDSRCGFERFESFFHHLILAAIFTGTMAVAMHLQNVFLRSTEDETIIDMVFGGAIAIFQKDFTKLSIEDFTTFLRSMNDVVDLSDYTLSLQTYAAPIVLFMIGAITFSCLWLWLRRAAIDGRLIYRNNPSLSDEESDKLDEMDIWPIGWMSLDLLISVGVVVFLSLWFVNFVSLVLLYFAVKALAAILSAVWETVVRAVKRRRKRNDRKRGGS</sequence>
<reference evidence="2 3" key="1">
    <citation type="submission" date="2019-10" db="EMBL/GenBank/DDBJ databases">
        <title>Epibacterium sp. nov., isolated from seawater.</title>
        <authorList>
            <person name="Zhang X."/>
            <person name="Li N."/>
        </authorList>
    </citation>
    <scope>NUCLEOTIDE SEQUENCE [LARGE SCALE GENOMIC DNA]</scope>
    <source>
        <strain evidence="2 3">SM1979</strain>
    </source>
</reference>
<evidence type="ECO:0000313" key="2">
    <source>
        <dbReference type="EMBL" id="MQQ10269.1"/>
    </source>
</evidence>
<keyword evidence="1" id="KW-0812">Transmembrane</keyword>
<keyword evidence="1" id="KW-0472">Membrane</keyword>
<dbReference type="RefSeq" id="WP_153217242.1">
    <property type="nucleotide sequence ID" value="NZ_WIBF01000013.1"/>
</dbReference>
<name>A0A843YM45_9RHOB</name>
<evidence type="ECO:0000313" key="3">
    <source>
        <dbReference type="Proteomes" id="UP000444174"/>
    </source>
</evidence>
<dbReference type="EMBL" id="WIBF01000013">
    <property type="protein sequence ID" value="MQQ10269.1"/>
    <property type="molecule type" value="Genomic_DNA"/>
</dbReference>
<feature type="transmembrane region" description="Helical" evidence="1">
    <location>
        <begin position="114"/>
        <end position="135"/>
    </location>
</feature>
<feature type="transmembrane region" description="Helical" evidence="1">
    <location>
        <begin position="331"/>
        <end position="352"/>
    </location>
</feature>
<accession>A0A843YM45</accession>
<evidence type="ECO:0000256" key="1">
    <source>
        <dbReference type="SAM" id="Phobius"/>
    </source>
</evidence>
<protein>
    <submittedName>
        <fullName evidence="2">Uncharacterized protein</fullName>
    </submittedName>
</protein>
<dbReference type="Proteomes" id="UP000444174">
    <property type="component" value="Unassembled WGS sequence"/>
</dbReference>
<proteinExistence type="predicted"/>
<feature type="transmembrane region" description="Helical" evidence="1">
    <location>
        <begin position="192"/>
        <end position="220"/>
    </location>
</feature>
<keyword evidence="1" id="KW-1133">Transmembrane helix</keyword>
<gene>
    <name evidence="2" type="ORF">GFB49_17515</name>
</gene>
<feature type="transmembrane region" description="Helical" evidence="1">
    <location>
        <begin position="251"/>
        <end position="271"/>
    </location>
</feature>
<feature type="transmembrane region" description="Helical" evidence="1">
    <location>
        <begin position="385"/>
        <end position="407"/>
    </location>
</feature>
<dbReference type="AlphaFoldDB" id="A0A843YM45"/>
<feature type="transmembrane region" description="Helical" evidence="1">
    <location>
        <begin position="413"/>
        <end position="437"/>
    </location>
</feature>
<feature type="transmembrane region" description="Helical" evidence="1">
    <location>
        <begin position="55"/>
        <end position="74"/>
    </location>
</feature>